<dbReference type="AlphaFoldDB" id="A0ABD3ER90"/>
<evidence type="ECO:0000313" key="11">
    <source>
        <dbReference type="EMBL" id="KAL3656700.1"/>
    </source>
</evidence>
<dbReference type="EMBL" id="JBIMZQ010000076">
    <property type="protein sequence ID" value="KAL3656700.1"/>
    <property type="molecule type" value="Genomic_DNA"/>
</dbReference>
<dbReference type="EMBL" id="JBIMZQ010000076">
    <property type="protein sequence ID" value="KAL3656699.1"/>
    <property type="molecule type" value="Genomic_DNA"/>
</dbReference>
<dbReference type="EMBL" id="JBIMZQ010000076">
    <property type="protein sequence ID" value="KAL3656696.1"/>
    <property type="molecule type" value="Genomic_DNA"/>
</dbReference>
<evidence type="ECO:0000313" key="2">
    <source>
        <dbReference type="EMBL" id="KAL3656688.1"/>
    </source>
</evidence>
<evidence type="ECO:0000313" key="12">
    <source>
        <dbReference type="Proteomes" id="UP001632037"/>
    </source>
</evidence>
<evidence type="ECO:0000313" key="7">
    <source>
        <dbReference type="EMBL" id="KAL3656696.1"/>
    </source>
</evidence>
<accession>A0ABD3ER90</accession>
<evidence type="ECO:0000313" key="3">
    <source>
        <dbReference type="EMBL" id="KAL3656689.1"/>
    </source>
</evidence>
<dbReference type="EMBL" id="JBIMZQ010000076">
    <property type="protein sequence ID" value="KAL3656688.1"/>
    <property type="molecule type" value="Genomic_DNA"/>
</dbReference>
<comment type="caution">
    <text evidence="10">The sequence shown here is derived from an EMBL/GenBank/DDBJ whole genome shotgun (WGS) entry which is preliminary data.</text>
</comment>
<evidence type="ECO:0000256" key="1">
    <source>
        <dbReference type="SAM" id="MobiDB-lite"/>
    </source>
</evidence>
<evidence type="ECO:0000313" key="5">
    <source>
        <dbReference type="EMBL" id="KAL3656691.1"/>
    </source>
</evidence>
<evidence type="ECO:0000313" key="10">
    <source>
        <dbReference type="EMBL" id="KAL3656699.1"/>
    </source>
</evidence>
<name>A0ABD3ER90_9STRA</name>
<dbReference type="EMBL" id="JBIMZQ010000076">
    <property type="protein sequence ID" value="KAL3656691.1"/>
    <property type="molecule type" value="Genomic_DNA"/>
</dbReference>
<keyword evidence="12" id="KW-1185">Reference proteome</keyword>
<organism evidence="10 12">
    <name type="scientific">Phytophthora oleae</name>
    <dbReference type="NCBI Taxonomy" id="2107226"/>
    <lineage>
        <taxon>Eukaryota</taxon>
        <taxon>Sar</taxon>
        <taxon>Stramenopiles</taxon>
        <taxon>Oomycota</taxon>
        <taxon>Peronosporomycetes</taxon>
        <taxon>Peronosporales</taxon>
        <taxon>Peronosporaceae</taxon>
        <taxon>Phytophthora</taxon>
    </lineage>
</organism>
<dbReference type="EMBL" id="JBIMZQ010000076">
    <property type="protein sequence ID" value="KAL3656698.1"/>
    <property type="molecule type" value="Genomic_DNA"/>
</dbReference>
<dbReference type="Proteomes" id="UP001632037">
    <property type="component" value="Unassembled WGS sequence"/>
</dbReference>
<feature type="compositionally biased region" description="Basic and acidic residues" evidence="1">
    <location>
        <begin position="1"/>
        <end position="12"/>
    </location>
</feature>
<gene>
    <name evidence="2" type="ORF">V7S43_018469</name>
    <name evidence="3" type="ORF">V7S43_018472</name>
    <name evidence="4" type="ORF">V7S43_018475</name>
    <name evidence="5" type="ORF">V7S43_018478</name>
    <name evidence="6" type="ORF">V7S43_018487</name>
    <name evidence="7" type="ORF">V7S43_018490</name>
    <name evidence="8" type="ORF">V7S43_018493</name>
    <name evidence="9" type="ORF">V7S43_018496</name>
    <name evidence="10" type="ORF">V7S43_018499</name>
    <name evidence="11" type="ORF">V7S43_018501</name>
</gene>
<proteinExistence type="predicted"/>
<evidence type="ECO:0000313" key="6">
    <source>
        <dbReference type="EMBL" id="KAL3656695.1"/>
    </source>
</evidence>
<feature type="region of interest" description="Disordered" evidence="1">
    <location>
        <begin position="1"/>
        <end position="23"/>
    </location>
</feature>
<evidence type="ECO:0000313" key="8">
    <source>
        <dbReference type="EMBL" id="KAL3656697.1"/>
    </source>
</evidence>
<sequence>MPGHSAPRDAGRRLLLSASMHNDTVMRDRQTACVNMATLSSRPQSKVRSKRDSGGIRQAGQNPTDPVGRDAPRGNAYAWMV</sequence>
<evidence type="ECO:0000313" key="9">
    <source>
        <dbReference type="EMBL" id="KAL3656698.1"/>
    </source>
</evidence>
<dbReference type="EMBL" id="JBIMZQ010000076">
    <property type="protein sequence ID" value="KAL3656697.1"/>
    <property type="molecule type" value="Genomic_DNA"/>
</dbReference>
<dbReference type="EMBL" id="JBIMZQ010000076">
    <property type="protein sequence ID" value="KAL3656689.1"/>
    <property type="molecule type" value="Genomic_DNA"/>
</dbReference>
<dbReference type="EMBL" id="JBIMZQ010000076">
    <property type="protein sequence ID" value="KAL3656690.1"/>
    <property type="molecule type" value="Genomic_DNA"/>
</dbReference>
<protein>
    <submittedName>
        <fullName evidence="10">Uncharacterized protein</fullName>
    </submittedName>
</protein>
<evidence type="ECO:0000313" key="4">
    <source>
        <dbReference type="EMBL" id="KAL3656690.1"/>
    </source>
</evidence>
<reference evidence="10 12" key="1">
    <citation type="submission" date="2024-09" db="EMBL/GenBank/DDBJ databases">
        <title>Genome sequencing and assembly of Phytophthora oleae, isolate VK10A, causative agent of rot of olive drupes.</title>
        <authorList>
            <person name="Conti Taguali S."/>
            <person name="Riolo M."/>
            <person name="La Spada F."/>
            <person name="Cacciola S.O."/>
            <person name="Dionisio G."/>
        </authorList>
    </citation>
    <scope>NUCLEOTIDE SEQUENCE [LARGE SCALE GENOMIC DNA]</scope>
    <source>
        <strain evidence="10 12">VK10A</strain>
    </source>
</reference>
<dbReference type="EMBL" id="JBIMZQ010000076">
    <property type="protein sequence ID" value="KAL3656695.1"/>
    <property type="molecule type" value="Genomic_DNA"/>
</dbReference>
<feature type="region of interest" description="Disordered" evidence="1">
    <location>
        <begin position="38"/>
        <end position="81"/>
    </location>
</feature>